<accession>A0A6P2Y4Z2</accession>
<name>A0A6P2Y4Z2_9BURK</name>
<dbReference type="Proteomes" id="UP000494182">
    <property type="component" value="Unassembled WGS sequence"/>
</dbReference>
<evidence type="ECO:0000313" key="1">
    <source>
        <dbReference type="EMBL" id="VWD17321.1"/>
    </source>
</evidence>
<sequence>MDKRIPRGGERPDVKEIAAVLESACGAVFHARETCANMRSLFEAIKESSSTGSLAARLASLGETLCETEEMWLSDHQATFDDHAESFAAIASANDGSPA</sequence>
<dbReference type="EMBL" id="CABVQT010000006">
    <property type="protein sequence ID" value="VWD17321.1"/>
    <property type="molecule type" value="Genomic_DNA"/>
</dbReference>
<reference evidence="1 2" key="1">
    <citation type="submission" date="2019-09" db="EMBL/GenBank/DDBJ databases">
        <authorList>
            <person name="Depoorter E."/>
        </authorList>
    </citation>
    <scope>NUCLEOTIDE SEQUENCE [LARGE SCALE GENOMIC DNA]</scope>
    <source>
        <strain evidence="1">R-71171</strain>
    </source>
</reference>
<protein>
    <submittedName>
        <fullName evidence="1">Uncharacterized protein</fullName>
    </submittedName>
</protein>
<proteinExistence type="predicted"/>
<dbReference type="AlphaFoldDB" id="A0A6P2Y4Z2"/>
<evidence type="ECO:0000313" key="2">
    <source>
        <dbReference type="Proteomes" id="UP000494182"/>
    </source>
</evidence>
<gene>
    <name evidence="1" type="ORF">BCO71171_02943</name>
</gene>
<organism evidence="1 2">
    <name type="scientific">Burkholderia contaminans</name>
    <dbReference type="NCBI Taxonomy" id="488447"/>
    <lineage>
        <taxon>Bacteria</taxon>
        <taxon>Pseudomonadati</taxon>
        <taxon>Pseudomonadota</taxon>
        <taxon>Betaproteobacteria</taxon>
        <taxon>Burkholderiales</taxon>
        <taxon>Burkholderiaceae</taxon>
        <taxon>Burkholderia</taxon>
        <taxon>Burkholderia cepacia complex</taxon>
    </lineage>
</organism>
<dbReference type="RefSeq" id="WP_174973520.1">
    <property type="nucleotide sequence ID" value="NZ_CABVQT010000006.1"/>
</dbReference>